<evidence type="ECO:0000256" key="1">
    <source>
        <dbReference type="SAM" id="Phobius"/>
    </source>
</evidence>
<keyword evidence="1" id="KW-0472">Membrane</keyword>
<keyword evidence="1" id="KW-1133">Transmembrane helix</keyword>
<reference evidence="2" key="1">
    <citation type="journal article" date="2020" name="mSystems">
        <title>Genome- and Community-Level Interaction Insights into Carbon Utilization and Element Cycling Functions of Hydrothermarchaeota in Hydrothermal Sediment.</title>
        <authorList>
            <person name="Zhou Z."/>
            <person name="Liu Y."/>
            <person name="Xu W."/>
            <person name="Pan J."/>
            <person name="Luo Z.H."/>
            <person name="Li M."/>
        </authorList>
    </citation>
    <scope>NUCLEOTIDE SEQUENCE [LARGE SCALE GENOMIC DNA]</scope>
    <source>
        <strain evidence="2">SpSt-902</strain>
    </source>
</reference>
<comment type="caution">
    <text evidence="2">The sequence shown here is derived from an EMBL/GenBank/DDBJ whole genome shotgun (WGS) entry which is preliminary data.</text>
</comment>
<feature type="transmembrane region" description="Helical" evidence="1">
    <location>
        <begin position="43"/>
        <end position="63"/>
    </location>
</feature>
<protein>
    <submittedName>
        <fullName evidence="2">Uncharacterized protein</fullName>
    </submittedName>
</protein>
<organism evidence="2">
    <name type="scientific">Leptospirillum ferriphilum</name>
    <dbReference type="NCBI Taxonomy" id="178606"/>
    <lineage>
        <taxon>Bacteria</taxon>
        <taxon>Pseudomonadati</taxon>
        <taxon>Nitrospirota</taxon>
        <taxon>Nitrospiria</taxon>
        <taxon>Nitrospirales</taxon>
        <taxon>Nitrospiraceae</taxon>
        <taxon>Leptospirillum</taxon>
    </lineage>
</organism>
<accession>A0A7C3LWK2</accession>
<dbReference type="EMBL" id="DTMM01000082">
    <property type="protein sequence ID" value="HFT93144.1"/>
    <property type="molecule type" value="Genomic_DNA"/>
</dbReference>
<evidence type="ECO:0000313" key="2">
    <source>
        <dbReference type="EMBL" id="HFT93144.1"/>
    </source>
</evidence>
<gene>
    <name evidence="2" type="ORF">ENX03_04240</name>
</gene>
<dbReference type="AlphaFoldDB" id="A0A7C3LWK2"/>
<sequence length="90" mass="9505">MKPKLRLLAALLLLSGVFPAGGPVYLGLVRDDIHAHSDLGDTGLQLITISGFLVLLAGAYLFYLSGKAFNLPGDLETPLSDPKRDRGEGG</sequence>
<name>A0A7C3LWK2_9BACT</name>
<proteinExistence type="predicted"/>
<keyword evidence="1" id="KW-0812">Transmembrane</keyword>